<dbReference type="InterPro" id="IPR036397">
    <property type="entry name" value="RNaseH_sf"/>
</dbReference>
<sequence length="155" mass="17715">MVPSRGKQVKRMFWAAFCGQPRRSGLIPLDGDPEAPRCGVSSRTIDELYRRVLPTLVHNVHYAIFQHDNAPVHTAYLVWDTLNELGFEALLKAELLKRHPELKYLSNHEATLDLLLDAAQEVWEGLDIDIFAHLSETMPHRVADVIKYGGWHTSY</sequence>
<protein>
    <submittedName>
        <fullName evidence="1">Probable transposable element</fullName>
    </submittedName>
</protein>
<proteinExistence type="predicted"/>
<name>W6PR48_PENRF</name>
<evidence type="ECO:0000313" key="1">
    <source>
        <dbReference type="EMBL" id="CDM26221.1"/>
    </source>
</evidence>
<dbReference type="STRING" id="1365484.W6PR48"/>
<dbReference type="Gene3D" id="3.30.420.10">
    <property type="entry name" value="Ribonuclease H-like superfamily/Ribonuclease H"/>
    <property type="match status" value="1"/>
</dbReference>
<keyword evidence="2" id="KW-1185">Reference proteome</keyword>
<gene>
    <name evidence="1" type="ORF">PROQFM164_S01g000030</name>
</gene>
<accession>W6PR48</accession>
<dbReference type="GO" id="GO:0003676">
    <property type="term" value="F:nucleic acid binding"/>
    <property type="evidence" value="ECO:0007669"/>
    <property type="project" value="InterPro"/>
</dbReference>
<organism evidence="1 2">
    <name type="scientific">Penicillium roqueforti (strain FM164)</name>
    <dbReference type="NCBI Taxonomy" id="1365484"/>
    <lineage>
        <taxon>Eukaryota</taxon>
        <taxon>Fungi</taxon>
        <taxon>Dikarya</taxon>
        <taxon>Ascomycota</taxon>
        <taxon>Pezizomycotina</taxon>
        <taxon>Eurotiomycetes</taxon>
        <taxon>Eurotiomycetidae</taxon>
        <taxon>Eurotiales</taxon>
        <taxon>Aspergillaceae</taxon>
        <taxon>Penicillium</taxon>
    </lineage>
</organism>
<dbReference type="AlphaFoldDB" id="W6PR48"/>
<dbReference type="OrthoDB" id="4737581at2759"/>
<reference evidence="1" key="1">
    <citation type="journal article" date="2014" name="Nat. Commun.">
        <title>Multiple recent horizontal transfers of a large genomic region in cheese making fungi.</title>
        <authorList>
            <person name="Cheeseman K."/>
            <person name="Ropars J."/>
            <person name="Renault P."/>
            <person name="Dupont J."/>
            <person name="Gouzy J."/>
            <person name="Branca A."/>
            <person name="Abraham A.L."/>
            <person name="Ceppi M."/>
            <person name="Conseiller E."/>
            <person name="Debuchy R."/>
            <person name="Malagnac F."/>
            <person name="Goarin A."/>
            <person name="Silar P."/>
            <person name="Lacoste S."/>
            <person name="Sallet E."/>
            <person name="Bensimon A."/>
            <person name="Giraud T."/>
            <person name="Brygoo Y."/>
        </authorList>
    </citation>
    <scope>NUCLEOTIDE SEQUENCE [LARGE SCALE GENOMIC DNA]</scope>
    <source>
        <strain evidence="1">FM164</strain>
    </source>
</reference>
<dbReference type="Proteomes" id="UP000030686">
    <property type="component" value="Unassembled WGS sequence"/>
</dbReference>
<dbReference type="EMBL" id="HG792015">
    <property type="protein sequence ID" value="CDM26221.1"/>
    <property type="molecule type" value="Genomic_DNA"/>
</dbReference>
<evidence type="ECO:0000313" key="2">
    <source>
        <dbReference type="Proteomes" id="UP000030686"/>
    </source>
</evidence>